<proteinExistence type="inferred from homology"/>
<protein>
    <recommendedName>
        <fullName evidence="6">Chromosome partition protein Smc</fullName>
    </recommendedName>
</protein>
<dbReference type="KEGG" id="mvs:MVIS_1222"/>
<dbReference type="NCBIfam" id="TIGR02168">
    <property type="entry name" value="SMC_prok_B"/>
    <property type="match status" value="1"/>
</dbReference>
<dbReference type="GO" id="GO:0006260">
    <property type="term" value="P:DNA replication"/>
    <property type="evidence" value="ECO:0007669"/>
    <property type="project" value="UniProtKB-UniRule"/>
</dbReference>
<evidence type="ECO:0000256" key="5">
    <source>
        <dbReference type="ARBA" id="ARBA00023125"/>
    </source>
</evidence>
<dbReference type="GO" id="GO:0030261">
    <property type="term" value="P:chromosome condensation"/>
    <property type="evidence" value="ECO:0007669"/>
    <property type="project" value="InterPro"/>
</dbReference>
<sequence length="1160" mass="131309">MYLKKIKISGFKSFVDTTELLFPHDMTAVVGPNGCGKSNIIDAVRWVLGESSAKHLRGDAMSDVIFNGSVARSPVSRASVELLFDNAQQRIDHALLQYNEVSIRRELYRDGTNQYYLNGKKCRRKDVTELFLGTGLGPRSYAIIEQGMISRLIESKPHELRHFIEEAAGISKYKEKRRETELRINQTKDNLNRLADIRIELGVQIDKLKVQSVVAQQFRSLKQQQREAKSRLGLVQIYDVERSINQLAQQKLVLMSEQEKFTATATKLQTQMTDFDVQLNELTVLIENQQQTFYLQGTELTKIEQKILHHKARKQESAGKQQEYQQQSDKLQILLKEEQAQLQVHQQQSLLTETDYNRMAAELLVIEQSLASATISSDQAIAQHAVYLDKVQRFTSKLDVLTNALQSAESVLNKSKVQRSDLKAEQQLLLLNSKQVLIKDKITEQQQLQSQETRLGHELAGLNNGFQGVNKQVSELETYIQKNVTEQTEIKASLSVITELLRKAEHANHAHTWLECNFESIPLKLLQQLDVEPGWEAAVEKVLANWLDAYCISDEQLAQFNLAELPALQWFKPSNCVARAGSLASKVKNNLFNRQLNQVTCAATINDAQAGADCHGEYSYITAHGDWFTDEGVWLSQHAKANVTSAQGRIEMQQQASQQQARLFAVETMIATQQHQLTALSVTQVDYQDQIDKVQANLTLKQSEVSQLTIELGLLQQQQAQWQLNHDQLNTRLSTLDNLLAIEAEEVQRLNEQIISIKVTIEQLASDDGLIQKSETAKADKARFLQEQKVLEKQVQQLLLVKTKFTVEIEKQQQLIAKTDSQYQTILQDIAALGDNSLYAENLQQLETARAIAAEKQIAIENDNRQKKTTRAKLFNDKRDVEEKRARIMASGLKVKDKVQQLDLKQANNKAKEQLLYQQIADDNVDIDTLKRECVNILTLKEYQQQLKQFEVQLQNIGAVNLAAVEEYEQQSQRKQYLDEQTDDLEKAIATLEAAIVKIDKQTKARFATTFEKINDDFKMLFPKVFGGGAAWLELTSSNLLDTGVTIMARPPGKKNARISLLSGGEKALTALSLVFAIFRLNPAPFCMLDEVDAPLDELNVGRFCKLVQEMSETVQFIYISHNKLAMEMAQQLIGVTMHEPGVSRIVAVDISTAIELTDH</sequence>
<dbReference type="GO" id="GO:0016887">
    <property type="term" value="F:ATP hydrolysis activity"/>
    <property type="evidence" value="ECO:0007669"/>
    <property type="project" value="InterPro"/>
</dbReference>
<dbReference type="GO" id="GO:0005737">
    <property type="term" value="C:cytoplasm"/>
    <property type="evidence" value="ECO:0007669"/>
    <property type="project" value="UniProtKB-SubCell"/>
</dbReference>
<dbReference type="InterPro" id="IPR027417">
    <property type="entry name" value="P-loop_NTPase"/>
</dbReference>
<comment type="subcellular location">
    <subcellularLocation>
        <location evidence="6">Cytoplasm</location>
    </subcellularLocation>
</comment>
<evidence type="ECO:0000256" key="6">
    <source>
        <dbReference type="HAMAP-Rule" id="MF_01894"/>
    </source>
</evidence>
<feature type="binding site" evidence="6">
    <location>
        <begin position="32"/>
        <end position="39"/>
    </location>
    <ligand>
        <name>ATP</name>
        <dbReference type="ChEBI" id="CHEBI:30616"/>
    </ligand>
</feature>
<keyword evidence="5 6" id="KW-0238">DNA-binding</keyword>
<evidence type="ECO:0000256" key="2">
    <source>
        <dbReference type="ARBA" id="ARBA00022741"/>
    </source>
</evidence>
<evidence type="ECO:0000256" key="4">
    <source>
        <dbReference type="ARBA" id="ARBA00023054"/>
    </source>
</evidence>
<dbReference type="GO" id="GO:0003677">
    <property type="term" value="F:DNA binding"/>
    <property type="evidence" value="ECO:0007669"/>
    <property type="project" value="UniProtKB-UniRule"/>
</dbReference>
<dbReference type="SUPFAM" id="SSF75553">
    <property type="entry name" value="Smc hinge domain"/>
    <property type="match status" value="1"/>
</dbReference>
<evidence type="ECO:0000256" key="3">
    <source>
        <dbReference type="ARBA" id="ARBA00022840"/>
    </source>
</evidence>
<comment type="subunit">
    <text evidence="6">Homodimer.</text>
</comment>
<dbReference type="PIRSF" id="PIRSF005719">
    <property type="entry name" value="SMC"/>
    <property type="match status" value="1"/>
</dbReference>
<dbReference type="CDD" id="cd03278">
    <property type="entry name" value="ABC_SMC_barmotin"/>
    <property type="match status" value="2"/>
</dbReference>
<keyword evidence="4 6" id="KW-0175">Coiled coil</keyword>
<dbReference type="InterPro" id="IPR003395">
    <property type="entry name" value="RecF/RecN/SMC_N"/>
</dbReference>
<dbReference type="PATRIC" id="fig|80854.5.peg.1295"/>
<comment type="similarity">
    <text evidence="6">Belongs to the SMC family.</text>
</comment>
<feature type="coiled-coil region" evidence="6">
    <location>
        <begin position="733"/>
        <end position="767"/>
    </location>
</feature>
<dbReference type="RefSeq" id="WP_045109568.1">
    <property type="nucleotide sequence ID" value="NZ_CAWRBC010000059.1"/>
</dbReference>
<evidence type="ECO:0000313" key="7">
    <source>
        <dbReference type="EMBL" id="SGY87453.1"/>
    </source>
</evidence>
<keyword evidence="1 6" id="KW-0963">Cytoplasm</keyword>
<dbReference type="GO" id="GO:0005694">
    <property type="term" value="C:chromosome"/>
    <property type="evidence" value="ECO:0007669"/>
    <property type="project" value="InterPro"/>
</dbReference>
<dbReference type="HAMAP" id="MF_01894">
    <property type="entry name" value="Smc_prok"/>
    <property type="match status" value="1"/>
</dbReference>
<feature type="coiled-coil region" evidence="6">
    <location>
        <begin position="321"/>
        <end position="348"/>
    </location>
</feature>
<name>A0A090IEM8_9GAMM</name>
<reference evidence="7 8" key="1">
    <citation type="submission" date="2016-11" db="EMBL/GenBank/DDBJ databases">
        <authorList>
            <person name="Jaros S."/>
            <person name="Januszkiewicz K."/>
            <person name="Wedrychowicz H."/>
        </authorList>
    </citation>
    <scope>NUCLEOTIDE SEQUENCE [LARGE SCALE GENOMIC DNA]</scope>
    <source>
        <strain evidence="7">NVI 5450</strain>
    </source>
</reference>
<gene>
    <name evidence="6" type="primary">smc</name>
    <name evidence="7" type="ORF">NVI5450_0755</name>
</gene>
<dbReference type="STRING" id="80854.MVIS_1222"/>
<dbReference type="InterPro" id="IPR011890">
    <property type="entry name" value="SMC_prok"/>
</dbReference>
<dbReference type="SUPFAM" id="SSF52540">
    <property type="entry name" value="P-loop containing nucleoside triphosphate hydrolases"/>
    <property type="match status" value="1"/>
</dbReference>
<evidence type="ECO:0000313" key="8">
    <source>
        <dbReference type="Proteomes" id="UP000183794"/>
    </source>
</evidence>
<keyword evidence="2 6" id="KW-0547">Nucleotide-binding</keyword>
<dbReference type="OrthoDB" id="9808768at2"/>
<dbReference type="Pfam" id="PF02463">
    <property type="entry name" value="SMC_N"/>
    <property type="match status" value="1"/>
</dbReference>
<dbReference type="InterPro" id="IPR024704">
    <property type="entry name" value="SMC"/>
</dbReference>
<evidence type="ECO:0000256" key="1">
    <source>
        <dbReference type="ARBA" id="ARBA00022490"/>
    </source>
</evidence>
<feature type="coiled-coil region" evidence="6">
    <location>
        <begin position="940"/>
        <end position="1002"/>
    </location>
</feature>
<comment type="domain">
    <text evidence="6">Contains large globular domains required for ATP hydrolysis at each terminus and a third globular domain forming a flexible hinge near the middle of the molecule. These domains are separated by coiled-coil structures.</text>
</comment>
<dbReference type="AlphaFoldDB" id="A0A090IEM8"/>
<dbReference type="Proteomes" id="UP000183794">
    <property type="component" value="Unassembled WGS sequence"/>
</dbReference>
<dbReference type="Gene3D" id="3.40.50.300">
    <property type="entry name" value="P-loop containing nucleotide triphosphate hydrolases"/>
    <property type="match status" value="2"/>
</dbReference>
<dbReference type="EMBL" id="FPLD01000025">
    <property type="protein sequence ID" value="SGY87453.1"/>
    <property type="molecule type" value="Genomic_DNA"/>
</dbReference>
<comment type="function">
    <text evidence="6">Required for chromosome condensation and partitioning.</text>
</comment>
<organism evidence="7 8">
    <name type="scientific">Moritella viscosa</name>
    <dbReference type="NCBI Taxonomy" id="80854"/>
    <lineage>
        <taxon>Bacteria</taxon>
        <taxon>Pseudomonadati</taxon>
        <taxon>Pseudomonadota</taxon>
        <taxon>Gammaproteobacteria</taxon>
        <taxon>Alteromonadales</taxon>
        <taxon>Moritellaceae</taxon>
        <taxon>Moritella</taxon>
    </lineage>
</organism>
<dbReference type="GO" id="GO:0007062">
    <property type="term" value="P:sister chromatid cohesion"/>
    <property type="evidence" value="ECO:0007669"/>
    <property type="project" value="InterPro"/>
</dbReference>
<dbReference type="GO" id="GO:0007059">
    <property type="term" value="P:chromosome segregation"/>
    <property type="evidence" value="ECO:0007669"/>
    <property type="project" value="UniProtKB-UniRule"/>
</dbReference>
<feature type="coiled-coil region" evidence="6">
    <location>
        <begin position="170"/>
        <end position="197"/>
    </location>
</feature>
<dbReference type="InterPro" id="IPR036277">
    <property type="entry name" value="SMC_hinge_sf"/>
</dbReference>
<dbReference type="PANTHER" id="PTHR43977">
    <property type="entry name" value="STRUCTURAL MAINTENANCE OF CHROMOSOMES PROTEIN 3"/>
    <property type="match status" value="1"/>
</dbReference>
<keyword evidence="3 6" id="KW-0067">ATP-binding</keyword>
<accession>A0A090IEM8</accession>
<dbReference type="GO" id="GO:0005524">
    <property type="term" value="F:ATP binding"/>
    <property type="evidence" value="ECO:0007669"/>
    <property type="project" value="UniProtKB-UniRule"/>
</dbReference>
<dbReference type="HOGENOM" id="CLU_001042_2_2_6"/>